<accession>A0ABS2BLJ0</accession>
<dbReference type="Proteomes" id="UP000809431">
    <property type="component" value="Unassembled WGS sequence"/>
</dbReference>
<organism evidence="3 4">
    <name type="scientific">Jeongeupia naejangsanensis</name>
    <dbReference type="NCBI Taxonomy" id="613195"/>
    <lineage>
        <taxon>Bacteria</taxon>
        <taxon>Pseudomonadati</taxon>
        <taxon>Pseudomonadota</taxon>
        <taxon>Betaproteobacteria</taxon>
        <taxon>Neisseriales</taxon>
        <taxon>Chitinibacteraceae</taxon>
        <taxon>Jeongeupia</taxon>
    </lineage>
</organism>
<dbReference type="EMBL" id="JAESND010000005">
    <property type="protein sequence ID" value="MBM3116478.1"/>
    <property type="molecule type" value="Genomic_DNA"/>
</dbReference>
<dbReference type="InterPro" id="IPR011146">
    <property type="entry name" value="HIT-like"/>
</dbReference>
<evidence type="ECO:0000313" key="3">
    <source>
        <dbReference type="EMBL" id="MBM3116478.1"/>
    </source>
</evidence>
<protein>
    <submittedName>
        <fullName evidence="3">HIT domain-containing protein</fullName>
    </submittedName>
</protein>
<comment type="caution">
    <text evidence="3">The sequence shown here is derived from an EMBL/GenBank/DDBJ whole genome shotgun (WGS) entry which is preliminary data.</text>
</comment>
<proteinExistence type="predicted"/>
<dbReference type="RefSeq" id="WP_203538723.1">
    <property type="nucleotide sequence ID" value="NZ_JAESND010000005.1"/>
</dbReference>
<dbReference type="InterPro" id="IPR001310">
    <property type="entry name" value="Histidine_triad_HIT"/>
</dbReference>
<keyword evidence="4" id="KW-1185">Reference proteome</keyword>
<evidence type="ECO:0000256" key="1">
    <source>
        <dbReference type="PROSITE-ProRule" id="PRU00464"/>
    </source>
</evidence>
<dbReference type="Pfam" id="PF01230">
    <property type="entry name" value="HIT"/>
    <property type="match status" value="1"/>
</dbReference>
<dbReference type="Gene3D" id="3.30.428.10">
    <property type="entry name" value="HIT-like"/>
    <property type="match status" value="1"/>
</dbReference>
<sequence>MSDDFYCDCVLSGKTAVSVVAESARVLAFEHTAPTWEIHIVVIPKAHVRRLVDVEDPGLIVELFGVMTTIVKERGFAESNYKIITNGGSYQSTQHLHFHLVSGSPLNPSNPAQSGEMLV</sequence>
<name>A0ABS2BLJ0_9NEIS</name>
<evidence type="ECO:0000259" key="2">
    <source>
        <dbReference type="PROSITE" id="PS51084"/>
    </source>
</evidence>
<reference evidence="3 4" key="1">
    <citation type="submission" date="2021-01" db="EMBL/GenBank/DDBJ databases">
        <title>Draft Genome Sequence and Polyhydroxyalkanoate Biosynthetic Potential of Jeongeupia naejangsanensis Type Strain DSM 24253.</title>
        <authorList>
            <person name="Turrini P."/>
            <person name="Artuso I."/>
            <person name="Lugli G.A."/>
            <person name="Frangipani E."/>
            <person name="Ventura M."/>
            <person name="Visca P."/>
        </authorList>
    </citation>
    <scope>NUCLEOTIDE SEQUENCE [LARGE SCALE GENOMIC DNA]</scope>
    <source>
        <strain evidence="3 4">DSM 24253</strain>
    </source>
</reference>
<feature type="domain" description="HIT" evidence="2">
    <location>
        <begin position="5"/>
        <end position="113"/>
    </location>
</feature>
<dbReference type="InterPro" id="IPR036265">
    <property type="entry name" value="HIT-like_sf"/>
</dbReference>
<dbReference type="SUPFAM" id="SSF54197">
    <property type="entry name" value="HIT-like"/>
    <property type="match status" value="1"/>
</dbReference>
<feature type="short sequence motif" description="Histidine triad motif" evidence="1">
    <location>
        <begin position="95"/>
        <end position="99"/>
    </location>
</feature>
<gene>
    <name evidence="3" type="ORF">JMJ54_11610</name>
</gene>
<dbReference type="PANTHER" id="PTHR23089">
    <property type="entry name" value="HISTIDINE TRIAD HIT PROTEIN"/>
    <property type="match status" value="1"/>
</dbReference>
<dbReference type="PROSITE" id="PS51084">
    <property type="entry name" value="HIT_2"/>
    <property type="match status" value="1"/>
</dbReference>
<evidence type="ECO:0000313" key="4">
    <source>
        <dbReference type="Proteomes" id="UP000809431"/>
    </source>
</evidence>